<dbReference type="NCBIfam" id="NF007807">
    <property type="entry name" value="PRK10514.1"/>
    <property type="match status" value="1"/>
</dbReference>
<name>A0A162KTX5_9PROT</name>
<dbReference type="InterPro" id="IPR016181">
    <property type="entry name" value="Acyl_CoA_acyltransferase"/>
</dbReference>
<dbReference type="PANTHER" id="PTHR43800">
    <property type="entry name" value="PEPTIDYL-LYSINE N-ACETYLTRANSFERASE YJAB"/>
    <property type="match status" value="1"/>
</dbReference>
<keyword evidence="2" id="KW-0012">Acyltransferase</keyword>
<accession>A0A162KTX5</accession>
<dbReference type="InterPro" id="IPR000182">
    <property type="entry name" value="GNAT_dom"/>
</dbReference>
<evidence type="ECO:0000256" key="1">
    <source>
        <dbReference type="ARBA" id="ARBA00022679"/>
    </source>
</evidence>
<evidence type="ECO:0000259" key="3">
    <source>
        <dbReference type="PROSITE" id="PS51186"/>
    </source>
</evidence>
<dbReference type="AlphaFoldDB" id="A0A162KTX5"/>
<organism evidence="4 5">
    <name type="scientific">Tistrella mobilis</name>
    <dbReference type="NCBI Taxonomy" id="171437"/>
    <lineage>
        <taxon>Bacteria</taxon>
        <taxon>Pseudomonadati</taxon>
        <taxon>Pseudomonadota</taxon>
        <taxon>Alphaproteobacteria</taxon>
        <taxon>Geminicoccales</taxon>
        <taxon>Geminicoccaceae</taxon>
        <taxon>Tistrella</taxon>
    </lineage>
</organism>
<dbReference type="OrthoDB" id="9797417at2"/>
<evidence type="ECO:0000313" key="5">
    <source>
        <dbReference type="Proteomes" id="UP000075787"/>
    </source>
</evidence>
<proteinExistence type="predicted"/>
<dbReference type="GO" id="GO:0016747">
    <property type="term" value="F:acyltransferase activity, transferring groups other than amino-acyl groups"/>
    <property type="evidence" value="ECO:0007669"/>
    <property type="project" value="InterPro"/>
</dbReference>
<reference evidence="4 5" key="1">
    <citation type="submission" date="2015-12" db="EMBL/GenBank/DDBJ databases">
        <title>Genome sequence of Tistrella mobilis MCCC 1A02139.</title>
        <authorList>
            <person name="Lu L."/>
            <person name="Lai Q."/>
            <person name="Shao Z."/>
            <person name="Qian P."/>
        </authorList>
    </citation>
    <scope>NUCLEOTIDE SEQUENCE [LARGE SCALE GENOMIC DNA]</scope>
    <source>
        <strain evidence="4 5">MCCC 1A02139</strain>
    </source>
</reference>
<evidence type="ECO:0000313" key="4">
    <source>
        <dbReference type="EMBL" id="KYO52082.1"/>
    </source>
</evidence>
<dbReference type="Pfam" id="PF13673">
    <property type="entry name" value="Acetyltransf_10"/>
    <property type="match status" value="1"/>
</dbReference>
<dbReference type="PANTHER" id="PTHR43800:SF1">
    <property type="entry name" value="PEPTIDYL-LYSINE N-ACETYLTRANSFERASE YJAB"/>
    <property type="match status" value="1"/>
</dbReference>
<keyword evidence="1 4" id="KW-0808">Transferase</keyword>
<dbReference type="RefSeq" id="WP_062764775.1">
    <property type="nucleotide sequence ID" value="NZ_CP121045.1"/>
</dbReference>
<dbReference type="SUPFAM" id="SSF55729">
    <property type="entry name" value="Acyl-CoA N-acyltransferases (Nat)"/>
    <property type="match status" value="1"/>
</dbReference>
<dbReference type="PROSITE" id="PS51186">
    <property type="entry name" value="GNAT"/>
    <property type="match status" value="1"/>
</dbReference>
<protein>
    <submittedName>
        <fullName evidence="4">GNAT family acetyltransferase</fullName>
    </submittedName>
</protein>
<comment type="caution">
    <text evidence="4">The sequence shown here is derived from an EMBL/GenBank/DDBJ whole genome shotgun (WGS) entry which is preliminary data.</text>
</comment>
<feature type="domain" description="N-acetyltransferase" evidence="3">
    <location>
        <begin position="7"/>
        <end position="150"/>
    </location>
</feature>
<dbReference type="CDD" id="cd04301">
    <property type="entry name" value="NAT_SF"/>
    <property type="match status" value="1"/>
</dbReference>
<dbReference type="GeneID" id="97240664"/>
<dbReference type="EMBL" id="LPZR01000163">
    <property type="protein sequence ID" value="KYO52082.1"/>
    <property type="molecule type" value="Genomic_DNA"/>
</dbReference>
<sequence>MATEFDGRVRDGRSDDLPVLLSIWERSVRATHDFLTEADIRDLVPVVRDQALPAVRLLIAADADGRIAGFLGLDGNRVEMLFVDPDHFGCGVGRALIEAAAALAGPRLDLDVNEQNPGARGFYAALGFIETGRSPLDGQGRAFPLIHLRRG</sequence>
<gene>
    <name evidence="4" type="ORF">AUP44_06270</name>
</gene>
<dbReference type="Proteomes" id="UP000075787">
    <property type="component" value="Unassembled WGS sequence"/>
</dbReference>
<dbReference type="Gene3D" id="3.40.630.30">
    <property type="match status" value="1"/>
</dbReference>
<evidence type="ECO:0000256" key="2">
    <source>
        <dbReference type="ARBA" id="ARBA00023315"/>
    </source>
</evidence>